<dbReference type="PANTHER" id="PTHR45527:SF1">
    <property type="entry name" value="FATTY ACID SYNTHASE"/>
    <property type="match status" value="1"/>
</dbReference>
<dbReference type="PROSITE" id="PS00012">
    <property type="entry name" value="PHOSPHOPANTETHEINE"/>
    <property type="match status" value="1"/>
</dbReference>
<evidence type="ECO:0000256" key="1">
    <source>
        <dbReference type="ARBA" id="ARBA00001957"/>
    </source>
</evidence>
<dbReference type="Pfam" id="PF00550">
    <property type="entry name" value="PP-binding"/>
    <property type="match status" value="1"/>
</dbReference>
<keyword evidence="6" id="KW-1185">Reference proteome</keyword>
<dbReference type="InterPro" id="IPR000873">
    <property type="entry name" value="AMP-dep_synth/lig_dom"/>
</dbReference>
<dbReference type="RefSeq" id="WP_345637354.1">
    <property type="nucleotide sequence ID" value="NZ_BAABJQ010000033.1"/>
</dbReference>
<comment type="cofactor">
    <cofactor evidence="1">
        <name>pantetheine 4'-phosphate</name>
        <dbReference type="ChEBI" id="CHEBI:47942"/>
    </cofactor>
</comment>
<dbReference type="InterPro" id="IPR020845">
    <property type="entry name" value="AMP-binding_CS"/>
</dbReference>
<comment type="caution">
    <text evidence="5">The sequence shown here is derived from an EMBL/GenBank/DDBJ whole genome shotgun (WGS) entry which is preliminary data.</text>
</comment>
<dbReference type="Pfam" id="PF00501">
    <property type="entry name" value="AMP-binding"/>
    <property type="match status" value="1"/>
</dbReference>
<keyword evidence="2" id="KW-0596">Phosphopantetheine</keyword>
<dbReference type="InterPro" id="IPR006162">
    <property type="entry name" value="Ppantetheine_attach_site"/>
</dbReference>
<dbReference type="EMBL" id="BAABJQ010000033">
    <property type="protein sequence ID" value="GAA5198335.1"/>
    <property type="molecule type" value="Genomic_DNA"/>
</dbReference>
<dbReference type="InterPro" id="IPR042099">
    <property type="entry name" value="ANL_N_sf"/>
</dbReference>
<protein>
    <recommendedName>
        <fullName evidence="4">Carrier domain-containing protein</fullName>
    </recommendedName>
</protein>
<dbReference type="SUPFAM" id="SSF47336">
    <property type="entry name" value="ACP-like"/>
    <property type="match status" value="1"/>
</dbReference>
<dbReference type="Gene3D" id="3.30.559.10">
    <property type="entry name" value="Chloramphenicol acetyltransferase-like domain"/>
    <property type="match status" value="1"/>
</dbReference>
<feature type="domain" description="Carrier" evidence="4">
    <location>
        <begin position="906"/>
        <end position="981"/>
    </location>
</feature>
<dbReference type="SUPFAM" id="SSF56801">
    <property type="entry name" value="Acetyl-CoA synthetase-like"/>
    <property type="match status" value="1"/>
</dbReference>
<dbReference type="PANTHER" id="PTHR45527">
    <property type="entry name" value="NONRIBOSOMAL PEPTIDE SYNTHETASE"/>
    <property type="match status" value="1"/>
</dbReference>
<evidence type="ECO:0000259" key="4">
    <source>
        <dbReference type="PROSITE" id="PS50075"/>
    </source>
</evidence>
<dbReference type="Gene3D" id="3.30.559.30">
    <property type="entry name" value="Nonribosomal peptide synthetase, condensation domain"/>
    <property type="match status" value="1"/>
</dbReference>
<proteinExistence type="predicted"/>
<organism evidence="5 6">
    <name type="scientific">Rugosimonospora acidiphila</name>
    <dbReference type="NCBI Taxonomy" id="556531"/>
    <lineage>
        <taxon>Bacteria</taxon>
        <taxon>Bacillati</taxon>
        <taxon>Actinomycetota</taxon>
        <taxon>Actinomycetes</taxon>
        <taxon>Micromonosporales</taxon>
        <taxon>Micromonosporaceae</taxon>
        <taxon>Rugosimonospora</taxon>
    </lineage>
</organism>
<accession>A0ABP9SMV7</accession>
<name>A0ABP9SMV7_9ACTN</name>
<dbReference type="PROSITE" id="PS00455">
    <property type="entry name" value="AMP_BINDING"/>
    <property type="match status" value="1"/>
</dbReference>
<keyword evidence="3" id="KW-0597">Phosphoprotein</keyword>
<dbReference type="PROSITE" id="PS50075">
    <property type="entry name" value="CARRIER"/>
    <property type="match status" value="1"/>
</dbReference>
<dbReference type="InterPro" id="IPR009081">
    <property type="entry name" value="PP-bd_ACP"/>
</dbReference>
<dbReference type="InterPro" id="IPR045851">
    <property type="entry name" value="AMP-bd_C_sf"/>
</dbReference>
<gene>
    <name evidence="5" type="ORF">GCM10023322_71450</name>
</gene>
<reference evidence="6" key="1">
    <citation type="journal article" date="2019" name="Int. J. Syst. Evol. Microbiol.">
        <title>The Global Catalogue of Microorganisms (GCM) 10K type strain sequencing project: providing services to taxonomists for standard genome sequencing and annotation.</title>
        <authorList>
            <consortium name="The Broad Institute Genomics Platform"/>
            <consortium name="The Broad Institute Genome Sequencing Center for Infectious Disease"/>
            <person name="Wu L."/>
            <person name="Ma J."/>
        </authorList>
    </citation>
    <scope>NUCLEOTIDE SEQUENCE [LARGE SCALE GENOMIC DNA]</scope>
    <source>
        <strain evidence="6">JCM 18304</strain>
    </source>
</reference>
<dbReference type="Gene3D" id="3.40.50.12780">
    <property type="entry name" value="N-terminal domain of ligase-like"/>
    <property type="match status" value="1"/>
</dbReference>
<dbReference type="InterPro" id="IPR023213">
    <property type="entry name" value="CAT-like_dom_sf"/>
</dbReference>
<dbReference type="Gene3D" id="3.30.300.30">
    <property type="match status" value="1"/>
</dbReference>
<sequence>MTDNGGSPYPDAVQLGPFQRAALQTHAAHRTVTVGIPDVSGTAVYEAALTVLRVHPALSAELVEVASLRVPWQRRAEVHGQSFPEEGRWEITSGATTVRIAQRAGGARLTVSTPPVFVDLPSLAGFFHLVGQALNGARITAAMDDFAVEVGHLEMMRAGELREEERYWRARGEEAIARTGDRLAEVAVVPARDSVNQASIPLDGPLLEAVSALATAVGADLCDVAHYALAVLLDRLGVDADRIARTVDARPLMGLTGAIGVFSHTVPGHPSVDPTDTVAMGLRAVVKQRCEEDDLIGCPSPRPEGELPEIVFSANGLRVDLPSAWRLEECTSAPDGHLVFACVDSGAAPELLVRIADDRDIDPRLLVRLWHTVLRGLADSPDSIVGEVTPADAALTAQLSTELRQAAGRPAAEDICRVLARRAAQDPDGTAVRWPGGRWSYAELLGYVQATAGRLPEVSDGDVVAVAGKSNQPQTILGVLSVLWRGAAFLPVDPDEPAARVADALARSKAVAILSEAPGLTVPAGVPTLPIDPTGVAGTAAPLTSPADVAATSAAYVLRTSGSTGRPKLVGVSRASLANYLRWVAETLVPSTLTTHALPALSPSVFDAGFKQTLGMLYSGRTVWLPGSDPRDPVALLAELSASDEAVAVNCVPSYWSVLMEAIADGPVPRIERVLLGGEPVTRALLRRTREALPAAQVWNLYGPTEATATATMGLLEDGETIHAGRPIAGAVVAVLDRYGAPLPEGIVGEIAVAGPGVALGYLDGQEGESPFITLPAPETHNRAYRTGDYGWIAGDGALRLVGRRDAQVKVNGWRIELGEIESVAEQLEGVSRGLAVVDDAAVLRLFVVGAADPEQVRSRLAALLPAAMLPSSIHVVREIPVLSSGKADRAALLAGLNRSTQEDPRVYDVEQRVVATVWRDLLGGGWPRVTDEFFDAGGHSLLLAQLVNRLRSQGYTQLSVRHVIRRPTVESIADLIRAKDTEDR</sequence>
<dbReference type="InterPro" id="IPR036736">
    <property type="entry name" value="ACP-like_sf"/>
</dbReference>
<evidence type="ECO:0000256" key="2">
    <source>
        <dbReference type="ARBA" id="ARBA00022450"/>
    </source>
</evidence>
<evidence type="ECO:0000313" key="6">
    <source>
        <dbReference type="Proteomes" id="UP001501570"/>
    </source>
</evidence>
<evidence type="ECO:0000256" key="3">
    <source>
        <dbReference type="ARBA" id="ARBA00022553"/>
    </source>
</evidence>
<dbReference type="SUPFAM" id="SSF52777">
    <property type="entry name" value="CoA-dependent acyltransferases"/>
    <property type="match status" value="1"/>
</dbReference>
<evidence type="ECO:0000313" key="5">
    <source>
        <dbReference type="EMBL" id="GAA5198335.1"/>
    </source>
</evidence>
<dbReference type="Proteomes" id="UP001501570">
    <property type="component" value="Unassembled WGS sequence"/>
</dbReference>
<dbReference type="Gene3D" id="1.10.1200.10">
    <property type="entry name" value="ACP-like"/>
    <property type="match status" value="1"/>
</dbReference>